<reference evidence="1 2" key="1">
    <citation type="journal article" date="2022" name="DNA Res.">
        <title>Chromosomal-level genome assembly of the orchid tree Bauhinia variegata (Leguminosae; Cercidoideae) supports the allotetraploid origin hypothesis of Bauhinia.</title>
        <authorList>
            <person name="Zhong Y."/>
            <person name="Chen Y."/>
            <person name="Zheng D."/>
            <person name="Pang J."/>
            <person name="Liu Y."/>
            <person name="Luo S."/>
            <person name="Meng S."/>
            <person name="Qian L."/>
            <person name="Wei D."/>
            <person name="Dai S."/>
            <person name="Zhou R."/>
        </authorList>
    </citation>
    <scope>NUCLEOTIDE SEQUENCE [LARGE SCALE GENOMIC DNA]</scope>
    <source>
        <strain evidence="1">BV-YZ2020</strain>
    </source>
</reference>
<proteinExistence type="predicted"/>
<comment type="caution">
    <text evidence="1">The sequence shown here is derived from an EMBL/GenBank/DDBJ whole genome shotgun (WGS) entry which is preliminary data.</text>
</comment>
<gene>
    <name evidence="1" type="ORF">L6164_006398</name>
</gene>
<organism evidence="1 2">
    <name type="scientific">Bauhinia variegata</name>
    <name type="common">Purple orchid tree</name>
    <name type="synonym">Phanera variegata</name>
    <dbReference type="NCBI Taxonomy" id="167791"/>
    <lineage>
        <taxon>Eukaryota</taxon>
        <taxon>Viridiplantae</taxon>
        <taxon>Streptophyta</taxon>
        <taxon>Embryophyta</taxon>
        <taxon>Tracheophyta</taxon>
        <taxon>Spermatophyta</taxon>
        <taxon>Magnoliopsida</taxon>
        <taxon>eudicotyledons</taxon>
        <taxon>Gunneridae</taxon>
        <taxon>Pentapetalae</taxon>
        <taxon>rosids</taxon>
        <taxon>fabids</taxon>
        <taxon>Fabales</taxon>
        <taxon>Fabaceae</taxon>
        <taxon>Cercidoideae</taxon>
        <taxon>Cercideae</taxon>
        <taxon>Bauhiniinae</taxon>
        <taxon>Bauhinia</taxon>
    </lineage>
</organism>
<dbReference type="EMBL" id="CM039428">
    <property type="protein sequence ID" value="KAI4352117.1"/>
    <property type="molecule type" value="Genomic_DNA"/>
</dbReference>
<evidence type="ECO:0000313" key="1">
    <source>
        <dbReference type="EMBL" id="KAI4352117.1"/>
    </source>
</evidence>
<accession>A0ACB9PU76</accession>
<protein>
    <submittedName>
        <fullName evidence="1">Uncharacterized protein</fullName>
    </submittedName>
</protein>
<dbReference type="Proteomes" id="UP000828941">
    <property type="component" value="Chromosome 3"/>
</dbReference>
<sequence>MTDQATDNFIHSFWPSLAKATSFLVEFTTPILKAFHLNGTKLSFNSMPDFESWKESLGNNAYGWKIKYYKGLGTSSPQEGREYFRDLVKHKKDFVWEDDHDGDAIKLAFSKKMAKDRKNWIRGF</sequence>
<evidence type="ECO:0000313" key="2">
    <source>
        <dbReference type="Proteomes" id="UP000828941"/>
    </source>
</evidence>
<keyword evidence="2" id="KW-1185">Reference proteome</keyword>
<name>A0ACB9PU76_BAUVA</name>